<comment type="function">
    <text evidence="2">May be involved in the metabolism of insect hormones and in the breakdown of synthetic insecticides.</text>
</comment>
<proteinExistence type="inferred from homology"/>
<reference evidence="17 18" key="1">
    <citation type="journal article" date="2017" name="Gigascience">
        <title>Draft genome of the honey bee ectoparasitic mite, Tropilaelaps mercedesae, is shaped by the parasitic life history.</title>
        <authorList>
            <person name="Dong X."/>
            <person name="Armstrong S.D."/>
            <person name="Xia D."/>
            <person name="Makepeace B.L."/>
            <person name="Darby A.C."/>
            <person name="Kadowaki T."/>
        </authorList>
    </citation>
    <scope>NUCLEOTIDE SEQUENCE [LARGE SCALE GENOMIC DNA]</scope>
    <source>
        <strain evidence="17">Wuxi-XJTLU</strain>
    </source>
</reference>
<dbReference type="InterPro" id="IPR036396">
    <property type="entry name" value="Cyt_P450_sf"/>
</dbReference>
<evidence type="ECO:0000256" key="15">
    <source>
        <dbReference type="RuleBase" id="RU000461"/>
    </source>
</evidence>
<name>A0A1V9XPG9_9ACAR</name>
<dbReference type="InterPro" id="IPR017972">
    <property type="entry name" value="Cyt_P450_CS"/>
</dbReference>
<keyword evidence="11 14" id="KW-0408">Iron</keyword>
<keyword evidence="6 14" id="KW-0349">Heme</keyword>
<evidence type="ECO:0000256" key="13">
    <source>
        <dbReference type="ARBA" id="ARBA00023136"/>
    </source>
</evidence>
<dbReference type="GO" id="GO:0006082">
    <property type="term" value="P:organic acid metabolic process"/>
    <property type="evidence" value="ECO:0007669"/>
    <property type="project" value="TreeGrafter"/>
</dbReference>
<evidence type="ECO:0000256" key="6">
    <source>
        <dbReference type="ARBA" id="ARBA00022617"/>
    </source>
</evidence>
<dbReference type="AlphaFoldDB" id="A0A1V9XPG9"/>
<comment type="subcellular location">
    <subcellularLocation>
        <location evidence="4">Endoplasmic reticulum membrane</location>
        <topology evidence="4">Peripheral membrane protein</topology>
    </subcellularLocation>
    <subcellularLocation>
        <location evidence="3">Microsome membrane</location>
        <topology evidence="3">Peripheral membrane protein</topology>
    </subcellularLocation>
</comment>
<accession>A0A1V9XPG9</accession>
<dbReference type="InterPro" id="IPR050182">
    <property type="entry name" value="Cytochrome_P450_fam2"/>
</dbReference>
<dbReference type="GO" id="GO:0016712">
    <property type="term" value="F:oxidoreductase activity, acting on paired donors, with incorporation or reduction of molecular oxygen, reduced flavin or flavoprotein as one donor, and incorporation of one atom of oxygen"/>
    <property type="evidence" value="ECO:0007669"/>
    <property type="project" value="TreeGrafter"/>
</dbReference>
<dbReference type="STRING" id="418985.A0A1V9XPG9"/>
<evidence type="ECO:0000256" key="16">
    <source>
        <dbReference type="SAM" id="Phobius"/>
    </source>
</evidence>
<dbReference type="FunFam" id="1.10.630.10:FF:000238">
    <property type="entry name" value="Cytochrome P450 2A6"/>
    <property type="match status" value="1"/>
</dbReference>
<keyword evidence="8" id="KW-0256">Endoplasmic reticulum</keyword>
<comment type="caution">
    <text evidence="17">The sequence shown here is derived from an EMBL/GenBank/DDBJ whole genome shotgun (WGS) entry which is preliminary data.</text>
</comment>
<dbReference type="PRINTS" id="PR00463">
    <property type="entry name" value="EP450I"/>
</dbReference>
<keyword evidence="16" id="KW-1133">Transmembrane helix</keyword>
<evidence type="ECO:0000256" key="3">
    <source>
        <dbReference type="ARBA" id="ARBA00004174"/>
    </source>
</evidence>
<dbReference type="PANTHER" id="PTHR24300:SF375">
    <property type="entry name" value="CYTOCHROME P450 FAMILY"/>
    <property type="match status" value="1"/>
</dbReference>
<evidence type="ECO:0000256" key="14">
    <source>
        <dbReference type="PIRSR" id="PIRSR602401-1"/>
    </source>
</evidence>
<evidence type="ECO:0000313" key="17">
    <source>
        <dbReference type="EMBL" id="OQR75371.1"/>
    </source>
</evidence>
<dbReference type="InterPro" id="IPR001128">
    <property type="entry name" value="Cyt_P450"/>
</dbReference>
<keyword evidence="9" id="KW-0492">Microsome</keyword>
<evidence type="ECO:0000256" key="2">
    <source>
        <dbReference type="ARBA" id="ARBA00003690"/>
    </source>
</evidence>
<sequence>MSSVKQRSNGLEPVKNRSLTNAGHIQEAFCPRQSFDRSFSQVFGICLALLGGIVEVGAHSDGKQWWSSEKSSRITCILLPLHNRIRRLCSTLVCVGHTTLLTSRNKRLSRVSLEKKLATMFELILIVVVLLGIYTYRRFCTNLPPGPICWYPFVGYLPFLTEDPPRHLDKLRQRYGPIFGLYFGSRYVVCLADFPTMKEVFNKDIILERPPEVPFAVNEKSKNLMMMNGPFWAEQRKYAVQLFKGFAFTEKTLEHQIQFELSHLLNEIDQRVGEPIEPTTLLIPSMSNIISFLAFGKRFEYDDPDRVMLDNLITEVARRAGQVGYMLYMPWLKKIALWLKWGSCSKLREVLICREKFCEKWVTAHEKTFKDGVFRDYIDHFLHEMQKDTKGPSFQRNVLVGNLSSFFGAGSETVRTSIDWLLLVCAAFPGIRVRVQTEIDQVIGDRTPTWEDNRSMPYTMAVIWEVFRWKPINPINILRRSTEEIYAKGYRIPKGSIIISCIWSIHHDPNVYDHPEEFRPERFLRTTETGELKVHKSESLIPFSFGKRACPGEVIAKMEVFIYLVSIIQKFDIFPLPGRKISFDEELGISLRPVPQQVIIRRRLVQQ</sequence>
<gene>
    <name evidence="17" type="ORF">BIW11_08470</name>
</gene>
<dbReference type="PRINTS" id="PR00385">
    <property type="entry name" value="P450"/>
</dbReference>
<evidence type="ECO:0000256" key="4">
    <source>
        <dbReference type="ARBA" id="ARBA00004406"/>
    </source>
</evidence>
<dbReference type="InterPro" id="IPR002401">
    <property type="entry name" value="Cyt_P450_E_grp-I"/>
</dbReference>
<keyword evidence="10 15" id="KW-0560">Oxidoreductase</keyword>
<dbReference type="FunCoup" id="A0A1V9XPG9">
    <property type="interactions" value="104"/>
</dbReference>
<dbReference type="OrthoDB" id="6507093at2759"/>
<feature type="transmembrane region" description="Helical" evidence="16">
    <location>
        <begin position="117"/>
        <end position="136"/>
    </location>
</feature>
<dbReference type="SUPFAM" id="SSF48264">
    <property type="entry name" value="Cytochrome P450"/>
    <property type="match status" value="1"/>
</dbReference>
<comment type="similarity">
    <text evidence="5 15">Belongs to the cytochrome P450 family.</text>
</comment>
<dbReference type="CDD" id="cd20617">
    <property type="entry name" value="CYP1_2-like"/>
    <property type="match status" value="1"/>
</dbReference>
<organism evidence="17 18">
    <name type="scientific">Tropilaelaps mercedesae</name>
    <dbReference type="NCBI Taxonomy" id="418985"/>
    <lineage>
        <taxon>Eukaryota</taxon>
        <taxon>Metazoa</taxon>
        <taxon>Ecdysozoa</taxon>
        <taxon>Arthropoda</taxon>
        <taxon>Chelicerata</taxon>
        <taxon>Arachnida</taxon>
        <taxon>Acari</taxon>
        <taxon>Parasitiformes</taxon>
        <taxon>Mesostigmata</taxon>
        <taxon>Gamasina</taxon>
        <taxon>Dermanyssoidea</taxon>
        <taxon>Laelapidae</taxon>
        <taxon>Tropilaelaps</taxon>
    </lineage>
</organism>
<dbReference type="GO" id="GO:0005789">
    <property type="term" value="C:endoplasmic reticulum membrane"/>
    <property type="evidence" value="ECO:0007669"/>
    <property type="project" value="UniProtKB-SubCell"/>
</dbReference>
<evidence type="ECO:0000256" key="7">
    <source>
        <dbReference type="ARBA" id="ARBA00022723"/>
    </source>
</evidence>
<feature type="binding site" description="axial binding residue" evidence="14">
    <location>
        <position position="550"/>
    </location>
    <ligand>
        <name>heme</name>
        <dbReference type="ChEBI" id="CHEBI:30413"/>
    </ligand>
    <ligandPart>
        <name>Fe</name>
        <dbReference type="ChEBI" id="CHEBI:18248"/>
    </ligandPart>
</feature>
<evidence type="ECO:0000256" key="1">
    <source>
        <dbReference type="ARBA" id="ARBA00001971"/>
    </source>
</evidence>
<keyword evidence="12 15" id="KW-0503">Monooxygenase</keyword>
<dbReference type="Proteomes" id="UP000192247">
    <property type="component" value="Unassembled WGS sequence"/>
</dbReference>
<dbReference type="PROSITE" id="PS00086">
    <property type="entry name" value="CYTOCHROME_P450"/>
    <property type="match status" value="1"/>
</dbReference>
<evidence type="ECO:0000256" key="5">
    <source>
        <dbReference type="ARBA" id="ARBA00010617"/>
    </source>
</evidence>
<keyword evidence="7 14" id="KW-0479">Metal-binding</keyword>
<evidence type="ECO:0000256" key="8">
    <source>
        <dbReference type="ARBA" id="ARBA00022824"/>
    </source>
</evidence>
<dbReference type="GO" id="GO:0005506">
    <property type="term" value="F:iron ion binding"/>
    <property type="evidence" value="ECO:0007669"/>
    <property type="project" value="InterPro"/>
</dbReference>
<evidence type="ECO:0000256" key="12">
    <source>
        <dbReference type="ARBA" id="ARBA00023033"/>
    </source>
</evidence>
<evidence type="ECO:0000256" key="11">
    <source>
        <dbReference type="ARBA" id="ARBA00023004"/>
    </source>
</evidence>
<keyword evidence="16" id="KW-0812">Transmembrane</keyword>
<protein>
    <submittedName>
        <fullName evidence="17">Cytochrome P450 2J6-like</fullName>
    </submittedName>
</protein>
<evidence type="ECO:0000313" key="18">
    <source>
        <dbReference type="Proteomes" id="UP000192247"/>
    </source>
</evidence>
<evidence type="ECO:0000256" key="9">
    <source>
        <dbReference type="ARBA" id="ARBA00022848"/>
    </source>
</evidence>
<dbReference type="EMBL" id="MNPL01006475">
    <property type="protein sequence ID" value="OQR75371.1"/>
    <property type="molecule type" value="Genomic_DNA"/>
</dbReference>
<keyword evidence="13 16" id="KW-0472">Membrane</keyword>
<evidence type="ECO:0000256" key="10">
    <source>
        <dbReference type="ARBA" id="ARBA00023002"/>
    </source>
</evidence>
<dbReference type="Gene3D" id="1.10.630.10">
    <property type="entry name" value="Cytochrome P450"/>
    <property type="match status" value="1"/>
</dbReference>
<dbReference type="GO" id="GO:0006805">
    <property type="term" value="P:xenobiotic metabolic process"/>
    <property type="evidence" value="ECO:0007669"/>
    <property type="project" value="TreeGrafter"/>
</dbReference>
<dbReference type="Pfam" id="PF00067">
    <property type="entry name" value="p450"/>
    <property type="match status" value="1"/>
</dbReference>
<comment type="cofactor">
    <cofactor evidence="1 14">
        <name>heme</name>
        <dbReference type="ChEBI" id="CHEBI:30413"/>
    </cofactor>
</comment>
<keyword evidence="18" id="KW-1185">Reference proteome</keyword>
<dbReference type="PANTHER" id="PTHR24300">
    <property type="entry name" value="CYTOCHROME P450 508A4-RELATED"/>
    <property type="match status" value="1"/>
</dbReference>
<dbReference type="GO" id="GO:0020037">
    <property type="term" value="F:heme binding"/>
    <property type="evidence" value="ECO:0007669"/>
    <property type="project" value="InterPro"/>
</dbReference>
<dbReference type="InParanoid" id="A0A1V9XPG9"/>